<dbReference type="GO" id="GO:0016829">
    <property type="term" value="F:lyase activity"/>
    <property type="evidence" value="ECO:0007669"/>
    <property type="project" value="UniProtKB-KW"/>
</dbReference>
<dbReference type="OrthoDB" id="9805644at2"/>
<keyword evidence="8" id="KW-1185">Reference proteome</keyword>
<evidence type="ECO:0000313" key="7">
    <source>
        <dbReference type="EMBL" id="AMD00088.1"/>
    </source>
</evidence>
<evidence type="ECO:0000256" key="1">
    <source>
        <dbReference type="ARBA" id="ARBA00022741"/>
    </source>
</evidence>
<dbReference type="GO" id="GO:0006355">
    <property type="term" value="P:regulation of DNA-templated transcription"/>
    <property type="evidence" value="ECO:0007669"/>
    <property type="project" value="InterPro"/>
</dbReference>
<dbReference type="Gene3D" id="3.20.20.70">
    <property type="entry name" value="Aldolase class I"/>
    <property type="match status" value="1"/>
</dbReference>
<dbReference type="CDD" id="cd00009">
    <property type="entry name" value="AAA"/>
    <property type="match status" value="1"/>
</dbReference>
<feature type="region of interest" description="Disordered" evidence="5">
    <location>
        <begin position="532"/>
        <end position="561"/>
    </location>
</feature>
<dbReference type="Gene3D" id="1.10.8.60">
    <property type="match status" value="1"/>
</dbReference>
<organism evidence="7 8">
    <name type="scientific">Halomonas chromatireducens</name>
    <dbReference type="NCBI Taxonomy" id="507626"/>
    <lineage>
        <taxon>Bacteria</taxon>
        <taxon>Pseudomonadati</taxon>
        <taxon>Pseudomonadota</taxon>
        <taxon>Gammaproteobacteria</taxon>
        <taxon>Oceanospirillales</taxon>
        <taxon>Halomonadaceae</taxon>
        <taxon>Halomonas</taxon>
    </lineage>
</organism>
<evidence type="ECO:0000313" key="8">
    <source>
        <dbReference type="Proteomes" id="UP000063387"/>
    </source>
</evidence>
<dbReference type="PROSITE" id="PS50045">
    <property type="entry name" value="SIGMA54_INTERACT_4"/>
    <property type="match status" value="1"/>
</dbReference>
<dbReference type="SUPFAM" id="SSF46689">
    <property type="entry name" value="Homeodomain-like"/>
    <property type="match status" value="1"/>
</dbReference>
<reference evidence="7 8" key="2">
    <citation type="submission" date="2016-02" db="EMBL/GenBank/DDBJ databases">
        <authorList>
            <person name="Wen L."/>
            <person name="He K."/>
            <person name="Yang H."/>
        </authorList>
    </citation>
    <scope>NUCLEOTIDE SEQUENCE [LARGE SCALE GENOMIC DNA]</scope>
    <source>
        <strain evidence="7 8">AGD 8-3</strain>
    </source>
</reference>
<sequence>MAKVETLDNRRFLVGAAIGTGMTAKAAAQGGADFLLALNAGRLRVLGGPSISCMLPLADNNRAVMNFSRAEILTRVTLPVYFGACVFDPACDLEALVRQVRDAGFQGICNFPTAVHFDGPMRACLERAGVGLEREVALMRLAREAGLQTCAYVRQLDEALAMADTGVDLLCINYGWNAGGADGVPSRYSLDEAAEHARAVFEAVRSRHPGLLCTVEGGPITTPDEAQKVAEISGANGYIGGSTIDRIPLEAAVAETTSAYKAVAQLQSHIHSLKSEWLGDGHEFGLIGRSAAITEVVQMIRKVAERDITVLVTGENGTGKELVARAIHLVSRRRHQRMVAVNCAAIPRDLLESELFGHEAGAFTGALKARLGRFEQAHGTTLMLDEIGDLELALQAKLLRVLEDGSFERLGSNEPRFTDARLICASNRALRRMVAEGQFREDLFYRLNAVEIPLPPLRERIEDIPLLVRHLLPRIAGEMNPRVREMDASAYRALMQHHWPGNVRELRNVLERAVVMCEREVVSVRDLPVLHAKPPGQREGLPRLSARSDETSWQAASSNGALPETEREWILDALRRNRFRRQETAAELGLARKTLYNKMRHYGLL</sequence>
<gene>
    <name evidence="7" type="primary">fhlA</name>
    <name evidence="7" type="ORF">LOKO_01011</name>
</gene>
<evidence type="ECO:0000259" key="6">
    <source>
        <dbReference type="PROSITE" id="PS50045"/>
    </source>
</evidence>
<dbReference type="Pfam" id="PF09370">
    <property type="entry name" value="PEP_hydrolase"/>
    <property type="match status" value="1"/>
</dbReference>
<dbReference type="SMART" id="SM00382">
    <property type="entry name" value="AAA"/>
    <property type="match status" value="1"/>
</dbReference>
<name>A0A0X8HCF6_9GAMM</name>
<dbReference type="PANTHER" id="PTHR32071:SF57">
    <property type="entry name" value="C4-DICARBOXYLATE TRANSPORT TRANSCRIPTIONAL REGULATORY PROTEIN DCTD"/>
    <property type="match status" value="1"/>
</dbReference>
<protein>
    <submittedName>
        <fullName evidence="7">Formate hydrogenlyase transcriptional activator</fullName>
    </submittedName>
</protein>
<keyword evidence="1" id="KW-0547">Nucleotide-binding</keyword>
<keyword evidence="4" id="KW-0804">Transcription</keyword>
<dbReference type="Pfam" id="PF00158">
    <property type="entry name" value="Sigma54_activat"/>
    <property type="match status" value="1"/>
</dbReference>
<keyword evidence="2" id="KW-0067">ATP-binding</keyword>
<evidence type="ECO:0000256" key="4">
    <source>
        <dbReference type="ARBA" id="ARBA00023163"/>
    </source>
</evidence>
<dbReference type="PRINTS" id="PR01590">
    <property type="entry name" value="HTHFIS"/>
</dbReference>
<dbReference type="GO" id="GO:0005524">
    <property type="term" value="F:ATP binding"/>
    <property type="evidence" value="ECO:0007669"/>
    <property type="project" value="UniProtKB-KW"/>
</dbReference>
<evidence type="ECO:0000256" key="3">
    <source>
        <dbReference type="ARBA" id="ARBA00023015"/>
    </source>
</evidence>
<dbReference type="InterPro" id="IPR009057">
    <property type="entry name" value="Homeodomain-like_sf"/>
</dbReference>
<dbReference type="Pfam" id="PF02954">
    <property type="entry name" value="HTH_8"/>
    <property type="match status" value="1"/>
</dbReference>
<proteinExistence type="predicted"/>
<dbReference type="InterPro" id="IPR013785">
    <property type="entry name" value="Aldolase_TIM"/>
</dbReference>
<dbReference type="Pfam" id="PF25601">
    <property type="entry name" value="AAA_lid_14"/>
    <property type="match status" value="1"/>
</dbReference>
<feature type="compositionally biased region" description="Polar residues" evidence="5">
    <location>
        <begin position="551"/>
        <end position="560"/>
    </location>
</feature>
<dbReference type="InterPro" id="IPR009215">
    <property type="entry name" value="TIM-br_IGPS-like"/>
</dbReference>
<dbReference type="SUPFAM" id="SSF52540">
    <property type="entry name" value="P-loop containing nucleoside triphosphate hydrolases"/>
    <property type="match status" value="1"/>
</dbReference>
<dbReference type="PANTHER" id="PTHR32071">
    <property type="entry name" value="TRANSCRIPTIONAL REGULATORY PROTEIN"/>
    <property type="match status" value="1"/>
</dbReference>
<dbReference type="STRING" id="507626.LOKO_01011"/>
<dbReference type="PROSITE" id="PS00688">
    <property type="entry name" value="SIGMA54_INTERACT_3"/>
    <property type="match status" value="1"/>
</dbReference>
<keyword evidence="7" id="KW-0456">Lyase</keyword>
<dbReference type="Gene3D" id="3.40.50.300">
    <property type="entry name" value="P-loop containing nucleotide triphosphate hydrolases"/>
    <property type="match status" value="1"/>
</dbReference>
<dbReference type="InterPro" id="IPR015813">
    <property type="entry name" value="Pyrv/PenolPyrv_kinase-like_dom"/>
</dbReference>
<dbReference type="AlphaFoldDB" id="A0A0X8HCF6"/>
<evidence type="ECO:0000256" key="5">
    <source>
        <dbReference type="SAM" id="MobiDB-lite"/>
    </source>
</evidence>
<dbReference type="InterPro" id="IPR002197">
    <property type="entry name" value="HTH_Fis"/>
</dbReference>
<reference evidence="7 8" key="1">
    <citation type="journal article" date="2016" name="Genome Announc.">
        <title>Draft Genome Sequence of 'Halomonas chromatireducens' Strain AGD 8-3, a Haloalkaliphilic Chromate- and Selenite-Reducing Gammaproteobacterium.</title>
        <authorList>
            <person name="Sharko F.S."/>
            <person name="Shapovalova A.A."/>
            <person name="Tsygankova S.V."/>
            <person name="Komova A.V."/>
            <person name="Boulygina E.S."/>
            <person name="Teslyuk A.B."/>
            <person name="Gotovtsev P.M."/>
            <person name="Namsaraev Z.B."/>
            <person name="Khijniak T.V."/>
            <person name="Nedoluzhko A.V."/>
            <person name="Vasilov R.G."/>
        </authorList>
    </citation>
    <scope>NUCLEOTIDE SEQUENCE [LARGE SCALE GENOMIC DNA]</scope>
    <source>
        <strain evidence="7 8">AGD 8-3</strain>
    </source>
</reference>
<accession>A0A0X8HCF6</accession>
<dbReference type="InterPro" id="IPR003593">
    <property type="entry name" value="AAA+_ATPase"/>
</dbReference>
<keyword evidence="3" id="KW-0805">Transcription regulation</keyword>
<feature type="domain" description="Sigma-54 factor interaction" evidence="6">
    <location>
        <begin position="286"/>
        <end position="515"/>
    </location>
</feature>
<dbReference type="FunFam" id="3.40.50.300:FF:000006">
    <property type="entry name" value="DNA-binding transcriptional regulator NtrC"/>
    <property type="match status" value="1"/>
</dbReference>
<dbReference type="EMBL" id="CP014226">
    <property type="protein sequence ID" value="AMD00088.1"/>
    <property type="molecule type" value="Genomic_DNA"/>
</dbReference>
<dbReference type="GO" id="GO:0043565">
    <property type="term" value="F:sequence-specific DNA binding"/>
    <property type="evidence" value="ECO:0007669"/>
    <property type="project" value="InterPro"/>
</dbReference>
<dbReference type="PATRIC" id="fig|507626.3.peg.1001"/>
<dbReference type="Proteomes" id="UP000063387">
    <property type="component" value="Chromosome"/>
</dbReference>
<dbReference type="InterPro" id="IPR002078">
    <property type="entry name" value="Sigma_54_int"/>
</dbReference>
<dbReference type="InterPro" id="IPR025944">
    <property type="entry name" value="Sigma_54_int_dom_CS"/>
</dbReference>
<dbReference type="KEGG" id="hco:LOKO_01011"/>
<dbReference type="Gene3D" id="1.10.10.60">
    <property type="entry name" value="Homeodomain-like"/>
    <property type="match status" value="1"/>
</dbReference>
<dbReference type="RefSeq" id="WP_083517434.1">
    <property type="nucleotide sequence ID" value="NZ_CP014226.1"/>
</dbReference>
<dbReference type="SUPFAM" id="SSF51621">
    <property type="entry name" value="Phosphoenolpyruvate/pyruvate domain"/>
    <property type="match status" value="1"/>
</dbReference>
<dbReference type="InterPro" id="IPR058031">
    <property type="entry name" value="AAA_lid_NorR"/>
</dbReference>
<evidence type="ECO:0000256" key="2">
    <source>
        <dbReference type="ARBA" id="ARBA00022840"/>
    </source>
</evidence>
<dbReference type="InterPro" id="IPR027417">
    <property type="entry name" value="P-loop_NTPase"/>
</dbReference>